<dbReference type="EMBL" id="FMYW01000008">
    <property type="protein sequence ID" value="SDC49521.1"/>
    <property type="molecule type" value="Genomic_DNA"/>
</dbReference>
<dbReference type="Proteomes" id="UP000198943">
    <property type="component" value="Unassembled WGS sequence"/>
</dbReference>
<evidence type="ECO:0000256" key="1">
    <source>
        <dbReference type="SAM" id="Coils"/>
    </source>
</evidence>
<proteinExistence type="predicted"/>
<sequence>METNTNSWNDIVATAKEKLAFYENRNKELLLTLDKAVNRSATEEDIKRIENLIQQNNRLIEDAKTGLALVTKMNESQNKK</sequence>
<accession>A0A1G6M248</accession>
<keyword evidence="3" id="KW-1185">Reference proteome</keyword>
<evidence type="ECO:0000313" key="2">
    <source>
        <dbReference type="EMBL" id="SDC49521.1"/>
    </source>
</evidence>
<dbReference type="RefSeq" id="WP_093730453.1">
    <property type="nucleotide sequence ID" value="NZ_FMYW01000008.1"/>
</dbReference>
<protein>
    <submittedName>
        <fullName evidence="2">Uncharacterized protein</fullName>
    </submittedName>
</protein>
<dbReference type="AlphaFoldDB" id="A0A1G6M248"/>
<name>A0A1G6M248_9FIRM</name>
<feature type="coiled-coil region" evidence="1">
    <location>
        <begin position="12"/>
        <end position="59"/>
    </location>
</feature>
<organism evidence="2 3">
    <name type="scientific">Succiniclasticum ruminis</name>
    <dbReference type="NCBI Taxonomy" id="40841"/>
    <lineage>
        <taxon>Bacteria</taxon>
        <taxon>Bacillati</taxon>
        <taxon>Bacillota</taxon>
        <taxon>Negativicutes</taxon>
        <taxon>Acidaminococcales</taxon>
        <taxon>Acidaminococcaceae</taxon>
        <taxon>Succiniclasticum</taxon>
    </lineage>
</organism>
<evidence type="ECO:0000313" key="3">
    <source>
        <dbReference type="Proteomes" id="UP000198943"/>
    </source>
</evidence>
<gene>
    <name evidence="2" type="ORF">SAMN04487864_108139</name>
</gene>
<keyword evidence="1" id="KW-0175">Coiled coil</keyword>
<reference evidence="3" key="1">
    <citation type="submission" date="2016-10" db="EMBL/GenBank/DDBJ databases">
        <authorList>
            <person name="Varghese N."/>
            <person name="Submissions S."/>
        </authorList>
    </citation>
    <scope>NUCLEOTIDE SEQUENCE [LARGE SCALE GENOMIC DNA]</scope>
    <source>
        <strain evidence="3">DSM 11005</strain>
    </source>
</reference>